<sequence length="98" mass="11038">IAKIVRRGLGSPKVQLHLCGLFVGSSAYRSSHQAHDPDHRKTNPLTTCWLLFVSGPEPLFILWMDESQTQDFLVIRLVWEALRTIGCVCSSRARYSAP</sequence>
<dbReference type="Proteomes" id="UP000314980">
    <property type="component" value="Unassembled WGS sequence"/>
</dbReference>
<keyword evidence="2" id="KW-1185">Reference proteome</keyword>
<reference evidence="2" key="1">
    <citation type="submission" date="2015-09" db="EMBL/GenBank/DDBJ databases">
        <authorList>
            <person name="Sai Rama Sridatta P."/>
        </authorList>
    </citation>
    <scope>NUCLEOTIDE SEQUENCE [LARGE SCALE GENOMIC DNA]</scope>
</reference>
<proteinExistence type="predicted"/>
<dbReference type="AlphaFoldDB" id="A0A4W6DHX9"/>
<evidence type="ECO:0000313" key="1">
    <source>
        <dbReference type="Ensembl" id="ENSLCAP00010024950.1"/>
    </source>
</evidence>
<reference evidence="1" key="3">
    <citation type="submission" date="2025-09" db="UniProtKB">
        <authorList>
            <consortium name="Ensembl"/>
        </authorList>
    </citation>
    <scope>IDENTIFICATION</scope>
</reference>
<accession>A0A4W6DHX9</accession>
<protein>
    <submittedName>
        <fullName evidence="1">Uncharacterized protein</fullName>
    </submittedName>
</protein>
<evidence type="ECO:0000313" key="2">
    <source>
        <dbReference type="Proteomes" id="UP000314980"/>
    </source>
</evidence>
<name>A0A4W6DHX9_LATCA</name>
<reference evidence="1" key="2">
    <citation type="submission" date="2025-08" db="UniProtKB">
        <authorList>
            <consortium name="Ensembl"/>
        </authorList>
    </citation>
    <scope>IDENTIFICATION</scope>
</reference>
<organism evidence="1 2">
    <name type="scientific">Lates calcarifer</name>
    <name type="common">Barramundi</name>
    <name type="synonym">Holocentrus calcarifer</name>
    <dbReference type="NCBI Taxonomy" id="8187"/>
    <lineage>
        <taxon>Eukaryota</taxon>
        <taxon>Metazoa</taxon>
        <taxon>Chordata</taxon>
        <taxon>Craniata</taxon>
        <taxon>Vertebrata</taxon>
        <taxon>Euteleostomi</taxon>
        <taxon>Actinopterygii</taxon>
        <taxon>Neopterygii</taxon>
        <taxon>Teleostei</taxon>
        <taxon>Neoteleostei</taxon>
        <taxon>Acanthomorphata</taxon>
        <taxon>Carangaria</taxon>
        <taxon>Carangaria incertae sedis</taxon>
        <taxon>Centropomidae</taxon>
        <taxon>Lates</taxon>
    </lineage>
</organism>
<dbReference type="InParanoid" id="A0A4W6DHX9"/>
<dbReference type="Ensembl" id="ENSLCAT00010025494.1">
    <property type="protein sequence ID" value="ENSLCAP00010024950.1"/>
    <property type="gene ID" value="ENSLCAG00010011683.1"/>
</dbReference>